<sequence>MKKDCLPPKKAVLKVATEFVSLTGVGRSQPILGLPKQVQNEMDDRFFASFAAFIRRTQFTRRFPSVNSDLMLLVHTSHPLRHAAIAIGALNASREGAISVLRGRDSPSIIAFTYYRKAILSLKSILAEKDVAQREDVLWSTFLLGLFELLAESSGEGWAQHMFYGTSRILQLSGPAQHMSSLRQVLFEAFRILEANRAILYGVDTMLSEDAWVDFQRDLTSSREESWCPIETISSLIIQTSSFNKCFLDVAENIFRQQHLADASIRALGERGFKIQNLVHQWHDEALARMYSSDDTDIHFQLSLTYYHALLLFLSRNFTYYSYWDRMTAPLLSQYDIDSHIAAIIALAEQILDASVIPGVMLLFPLRLAGSHTKNSDQRRRIWKILDQVHWKGFIVSDRIKTDLQELWQYQGLEMWNLGPV</sequence>
<evidence type="ECO:0000313" key="1">
    <source>
        <dbReference type="EMBL" id="KAF2476599.1"/>
    </source>
</evidence>
<reference evidence="1" key="1">
    <citation type="journal article" date="2020" name="Stud. Mycol.">
        <title>101 Dothideomycetes genomes: a test case for predicting lifestyles and emergence of pathogens.</title>
        <authorList>
            <person name="Haridas S."/>
            <person name="Albert R."/>
            <person name="Binder M."/>
            <person name="Bloem J."/>
            <person name="Labutti K."/>
            <person name="Salamov A."/>
            <person name="Andreopoulos B."/>
            <person name="Baker S."/>
            <person name="Barry K."/>
            <person name="Bills G."/>
            <person name="Bluhm B."/>
            <person name="Cannon C."/>
            <person name="Castanera R."/>
            <person name="Culley D."/>
            <person name="Daum C."/>
            <person name="Ezra D."/>
            <person name="Gonzalez J."/>
            <person name="Henrissat B."/>
            <person name="Kuo A."/>
            <person name="Liang C."/>
            <person name="Lipzen A."/>
            <person name="Lutzoni F."/>
            <person name="Magnuson J."/>
            <person name="Mondo S."/>
            <person name="Nolan M."/>
            <person name="Ohm R."/>
            <person name="Pangilinan J."/>
            <person name="Park H.-J."/>
            <person name="Ramirez L."/>
            <person name="Alfaro M."/>
            <person name="Sun H."/>
            <person name="Tritt A."/>
            <person name="Yoshinaga Y."/>
            <person name="Zwiers L.-H."/>
            <person name="Turgeon B."/>
            <person name="Goodwin S."/>
            <person name="Spatafora J."/>
            <person name="Crous P."/>
            <person name="Grigoriev I."/>
        </authorList>
    </citation>
    <scope>NUCLEOTIDE SEQUENCE</scope>
    <source>
        <strain evidence="1">ATCC 200398</strain>
    </source>
</reference>
<gene>
    <name evidence="1" type="ORF">BDR25DRAFT_375589</name>
</gene>
<keyword evidence="2" id="KW-1185">Reference proteome</keyword>
<protein>
    <submittedName>
        <fullName evidence="1">Uncharacterized protein</fullName>
    </submittedName>
</protein>
<name>A0ACB6RBB2_9PLEO</name>
<dbReference type="EMBL" id="MU003494">
    <property type="protein sequence ID" value="KAF2476599.1"/>
    <property type="molecule type" value="Genomic_DNA"/>
</dbReference>
<comment type="caution">
    <text evidence="1">The sequence shown here is derived from an EMBL/GenBank/DDBJ whole genome shotgun (WGS) entry which is preliminary data.</text>
</comment>
<organism evidence="1 2">
    <name type="scientific">Lindgomyces ingoldianus</name>
    <dbReference type="NCBI Taxonomy" id="673940"/>
    <lineage>
        <taxon>Eukaryota</taxon>
        <taxon>Fungi</taxon>
        <taxon>Dikarya</taxon>
        <taxon>Ascomycota</taxon>
        <taxon>Pezizomycotina</taxon>
        <taxon>Dothideomycetes</taxon>
        <taxon>Pleosporomycetidae</taxon>
        <taxon>Pleosporales</taxon>
        <taxon>Lindgomycetaceae</taxon>
        <taxon>Lindgomyces</taxon>
    </lineage>
</organism>
<proteinExistence type="predicted"/>
<accession>A0ACB6RBB2</accession>
<dbReference type="Proteomes" id="UP000799755">
    <property type="component" value="Unassembled WGS sequence"/>
</dbReference>
<evidence type="ECO:0000313" key="2">
    <source>
        <dbReference type="Proteomes" id="UP000799755"/>
    </source>
</evidence>